<dbReference type="InterPro" id="IPR045886">
    <property type="entry name" value="ThiF/MoeB/HesA"/>
</dbReference>
<dbReference type="Gene3D" id="3.40.50.720">
    <property type="entry name" value="NAD(P)-binding Rossmann-like Domain"/>
    <property type="match status" value="1"/>
</dbReference>
<dbReference type="Proteomes" id="UP000054248">
    <property type="component" value="Unassembled WGS sequence"/>
</dbReference>
<name>A0A0C3QCY2_9AGAM</name>
<dbReference type="OrthoDB" id="10255449at2759"/>
<dbReference type="PANTHER" id="PTHR10953:SF5">
    <property type="entry name" value="SUMO-ACTIVATING ENZYME SUBUNIT 2"/>
    <property type="match status" value="1"/>
</dbReference>
<dbReference type="SUPFAM" id="SSF69572">
    <property type="entry name" value="Activating enzymes of the ubiquitin-like proteins"/>
    <property type="match status" value="1"/>
</dbReference>
<dbReference type="EMBL" id="KN823087">
    <property type="protein sequence ID" value="KIO23321.1"/>
    <property type="molecule type" value="Genomic_DNA"/>
</dbReference>
<dbReference type="GO" id="GO:0016925">
    <property type="term" value="P:protein sumoylation"/>
    <property type="evidence" value="ECO:0007669"/>
    <property type="project" value="TreeGrafter"/>
</dbReference>
<evidence type="ECO:0000313" key="3">
    <source>
        <dbReference type="Proteomes" id="UP000054248"/>
    </source>
</evidence>
<reference evidence="2 3" key="1">
    <citation type="submission" date="2014-04" db="EMBL/GenBank/DDBJ databases">
        <authorList>
            <consortium name="DOE Joint Genome Institute"/>
            <person name="Kuo A."/>
            <person name="Girlanda M."/>
            <person name="Perotto S."/>
            <person name="Kohler A."/>
            <person name="Nagy L.G."/>
            <person name="Floudas D."/>
            <person name="Copeland A."/>
            <person name="Barry K.W."/>
            <person name="Cichocki N."/>
            <person name="Veneault-Fourrey C."/>
            <person name="LaButti K."/>
            <person name="Lindquist E.A."/>
            <person name="Lipzen A."/>
            <person name="Lundell T."/>
            <person name="Morin E."/>
            <person name="Murat C."/>
            <person name="Sun H."/>
            <person name="Tunlid A."/>
            <person name="Henrissat B."/>
            <person name="Grigoriev I.V."/>
            <person name="Hibbett D.S."/>
            <person name="Martin F."/>
            <person name="Nordberg H.P."/>
            <person name="Cantor M.N."/>
            <person name="Hua S.X."/>
        </authorList>
    </citation>
    <scope>NUCLEOTIDE SEQUENCE [LARGE SCALE GENOMIC DNA]</scope>
    <source>
        <strain evidence="2 3">MUT 4182</strain>
    </source>
</reference>
<reference evidence="3" key="2">
    <citation type="submission" date="2015-01" db="EMBL/GenBank/DDBJ databases">
        <title>Evolutionary Origins and Diversification of the Mycorrhizal Mutualists.</title>
        <authorList>
            <consortium name="DOE Joint Genome Institute"/>
            <consortium name="Mycorrhizal Genomics Consortium"/>
            <person name="Kohler A."/>
            <person name="Kuo A."/>
            <person name="Nagy L.G."/>
            <person name="Floudas D."/>
            <person name="Copeland A."/>
            <person name="Barry K.W."/>
            <person name="Cichocki N."/>
            <person name="Veneault-Fourrey C."/>
            <person name="LaButti K."/>
            <person name="Lindquist E.A."/>
            <person name="Lipzen A."/>
            <person name="Lundell T."/>
            <person name="Morin E."/>
            <person name="Murat C."/>
            <person name="Riley R."/>
            <person name="Ohm R."/>
            <person name="Sun H."/>
            <person name="Tunlid A."/>
            <person name="Henrissat B."/>
            <person name="Grigoriev I.V."/>
            <person name="Hibbett D.S."/>
            <person name="Martin F."/>
        </authorList>
    </citation>
    <scope>NUCLEOTIDE SEQUENCE [LARGE SCALE GENOMIC DNA]</scope>
    <source>
        <strain evidence="3">MUT 4182</strain>
    </source>
</reference>
<protein>
    <recommendedName>
        <fullName evidence="1">THIF-type NAD/FAD binding fold domain-containing protein</fullName>
    </recommendedName>
</protein>
<proteinExistence type="predicted"/>
<organism evidence="2 3">
    <name type="scientific">Tulasnella calospora MUT 4182</name>
    <dbReference type="NCBI Taxonomy" id="1051891"/>
    <lineage>
        <taxon>Eukaryota</taxon>
        <taxon>Fungi</taxon>
        <taxon>Dikarya</taxon>
        <taxon>Basidiomycota</taxon>
        <taxon>Agaricomycotina</taxon>
        <taxon>Agaricomycetes</taxon>
        <taxon>Cantharellales</taxon>
        <taxon>Tulasnellaceae</taxon>
        <taxon>Tulasnella</taxon>
    </lineage>
</organism>
<dbReference type="STRING" id="1051891.A0A0C3QCY2"/>
<dbReference type="InterPro" id="IPR000594">
    <property type="entry name" value="ThiF_NAD_FAD-bd"/>
</dbReference>
<dbReference type="Pfam" id="PF00899">
    <property type="entry name" value="ThiF"/>
    <property type="match status" value="1"/>
</dbReference>
<evidence type="ECO:0000313" key="2">
    <source>
        <dbReference type="EMBL" id="KIO23321.1"/>
    </source>
</evidence>
<dbReference type="GO" id="GO:0031510">
    <property type="term" value="C:SUMO activating enzyme complex"/>
    <property type="evidence" value="ECO:0007669"/>
    <property type="project" value="TreeGrafter"/>
</dbReference>
<gene>
    <name evidence="2" type="ORF">M407DRAFT_110405</name>
</gene>
<dbReference type="HOGENOM" id="CLU_1950388_0_0_1"/>
<keyword evidence="3" id="KW-1185">Reference proteome</keyword>
<accession>A0A0C3QCY2</accession>
<dbReference type="AlphaFoldDB" id="A0A0C3QCY2"/>
<dbReference type="PANTHER" id="PTHR10953">
    <property type="entry name" value="UBIQUITIN-ACTIVATING ENZYME E1"/>
    <property type="match status" value="1"/>
</dbReference>
<dbReference type="GO" id="GO:0005737">
    <property type="term" value="C:cytoplasm"/>
    <property type="evidence" value="ECO:0007669"/>
    <property type="project" value="TreeGrafter"/>
</dbReference>
<dbReference type="InterPro" id="IPR035985">
    <property type="entry name" value="Ubiquitin-activating_enz"/>
</dbReference>
<sequence length="129" mass="14467">MSKTSLPSHIALPWQVAARTAQAFNPSCKITPIHGNIKEDRFNVPWFKSFDIVLHALDNLNARPHVNKMCMAANVTLVESGTAGYLSHVTSFTGPYQMLVVCRVETRKPRGHLKRAWQLPDQGGMNWVL</sequence>
<dbReference type="GO" id="GO:0019948">
    <property type="term" value="F:SUMO activating enzyme activity"/>
    <property type="evidence" value="ECO:0007669"/>
    <property type="project" value="TreeGrafter"/>
</dbReference>
<evidence type="ECO:0000259" key="1">
    <source>
        <dbReference type="Pfam" id="PF00899"/>
    </source>
</evidence>
<feature type="domain" description="THIF-type NAD/FAD binding fold" evidence="1">
    <location>
        <begin position="15"/>
        <end position="110"/>
    </location>
</feature>